<dbReference type="EMBL" id="BAER01000042">
    <property type="protein sequence ID" value="GAC32587.1"/>
    <property type="molecule type" value="Genomic_DNA"/>
</dbReference>
<dbReference type="CDD" id="cd09988">
    <property type="entry name" value="Formimidoylglutamase"/>
    <property type="match status" value="1"/>
</dbReference>
<proteinExistence type="inferred from homology"/>
<comment type="similarity">
    <text evidence="5 8">Belongs to the arginase family.</text>
</comment>
<dbReference type="Pfam" id="PF00491">
    <property type="entry name" value="Arginase"/>
    <property type="match status" value="1"/>
</dbReference>
<reference evidence="10" key="1">
    <citation type="journal article" date="2014" name="Environ. Microbiol.">
        <title>Comparative genomics of the marine bacterial genus Glaciecola reveals the high degree of genomic diversity and genomic characteristic for cold adaptation.</title>
        <authorList>
            <person name="Qin Q.L."/>
            <person name="Xie B.B."/>
            <person name="Yu Y."/>
            <person name="Shu Y.L."/>
            <person name="Rong J.C."/>
            <person name="Zhang Y.J."/>
            <person name="Zhao D.L."/>
            <person name="Chen X.L."/>
            <person name="Zhang X.Y."/>
            <person name="Chen B."/>
            <person name="Zhou B.C."/>
            <person name="Zhang Y.Z."/>
        </authorList>
    </citation>
    <scope>NUCLEOTIDE SEQUENCE [LARGE SCALE GENOMIC DNA]</scope>
    <source>
        <strain evidence="10">LMG 21857</strain>
    </source>
</reference>
<accession>K6ZQM7</accession>
<dbReference type="GO" id="GO:0019557">
    <property type="term" value="P:L-histidine catabolic process to glutamate and formate"/>
    <property type="evidence" value="ECO:0007669"/>
    <property type="project" value="UniProtKB-UniPathway"/>
</dbReference>
<evidence type="ECO:0000256" key="6">
    <source>
        <dbReference type="NCBIfam" id="TIGR01227"/>
    </source>
</evidence>
<comment type="catalytic activity">
    <reaction evidence="5">
        <text>N-formimidoyl-L-glutamate + H2O = formamide + L-glutamate</text>
        <dbReference type="Rhea" id="RHEA:22492"/>
        <dbReference type="ChEBI" id="CHEBI:15377"/>
        <dbReference type="ChEBI" id="CHEBI:16397"/>
        <dbReference type="ChEBI" id="CHEBI:29985"/>
        <dbReference type="ChEBI" id="CHEBI:58928"/>
        <dbReference type="EC" id="3.5.3.8"/>
    </reaction>
</comment>
<dbReference type="PROSITE" id="PS51409">
    <property type="entry name" value="ARGINASE_2"/>
    <property type="match status" value="1"/>
</dbReference>
<dbReference type="InterPro" id="IPR006035">
    <property type="entry name" value="Ureohydrolase"/>
</dbReference>
<keyword evidence="1 5" id="KW-0479">Metal-binding</keyword>
<dbReference type="AlphaFoldDB" id="K6ZQM7"/>
<dbReference type="InterPro" id="IPR023696">
    <property type="entry name" value="Ureohydrolase_dom_sf"/>
</dbReference>
<dbReference type="UniPathway" id="UPA00379">
    <property type="reaction ID" value="UER00552"/>
</dbReference>
<keyword evidence="2 5" id="KW-0378">Hydrolase</keyword>
<sequence>MAEQPVWQGRIDKEDEQLGWRWHQVVNQTADLLPNCHLIGLASDLGVAANKGRIGAKDGPQAIRNALANLAWHTQANLLDDGDIVATNSLDKSQRDYAQKVHNALLNKDFIIGLGGGHEIAWGSYLGLYSAVEHAHINNNNQRQKRIGVINFDAHFDLRKPAPFTSSGTPFRQIHQHCTAHNIPFNYACLGVAKTANTQALFAFAQHSDTRYLLDEHCSLEAAQSLLVPMLESIDELYVTVCMDAFPPYMAPGVSAPSSLGISADFVISTLRWLAKAQVQYDFHWALSDVAELNPVYDIDNRTAKLAARVIFEMLQAKFSQ</sequence>
<feature type="binding site" evidence="5">
    <location>
        <position position="153"/>
    </location>
    <ligand>
        <name>Mn(2+)</name>
        <dbReference type="ChEBI" id="CHEBI:29035"/>
        <label>2</label>
    </ligand>
</feature>
<dbReference type="NCBIfam" id="TIGR01227">
    <property type="entry name" value="hutG"/>
    <property type="match status" value="1"/>
</dbReference>
<feature type="binding site" evidence="7">
    <location>
        <position position="155"/>
    </location>
    <ligand>
        <name>Mn(2+)</name>
        <dbReference type="ChEBI" id="CHEBI:29035"/>
        <label>1</label>
    </ligand>
</feature>
<feature type="binding site" evidence="7">
    <location>
        <position position="244"/>
    </location>
    <ligand>
        <name>Mn(2+)</name>
        <dbReference type="ChEBI" id="CHEBI:29035"/>
        <label>1</label>
    </ligand>
</feature>
<feature type="binding site" evidence="5 7">
    <location>
        <position position="153"/>
    </location>
    <ligand>
        <name>Mn(2+)</name>
        <dbReference type="ChEBI" id="CHEBI:29035"/>
        <label>1</label>
    </ligand>
</feature>
<dbReference type="SUPFAM" id="SSF52768">
    <property type="entry name" value="Arginase/deacetylase"/>
    <property type="match status" value="1"/>
</dbReference>
<dbReference type="GO" id="GO:0050415">
    <property type="term" value="F:formimidoylglutamase activity"/>
    <property type="evidence" value="ECO:0007669"/>
    <property type="project" value="UniProtKB-UniRule"/>
</dbReference>
<dbReference type="GO" id="GO:0008783">
    <property type="term" value="F:agmatinase activity"/>
    <property type="evidence" value="ECO:0007669"/>
    <property type="project" value="TreeGrafter"/>
</dbReference>
<comment type="caution">
    <text evidence="9">The sequence shown here is derived from an EMBL/GenBank/DDBJ whole genome shotgun (WGS) entry which is preliminary data.</text>
</comment>
<dbReference type="PANTHER" id="PTHR11358">
    <property type="entry name" value="ARGINASE/AGMATINASE"/>
    <property type="match status" value="1"/>
</dbReference>
<organism evidence="9 10">
    <name type="scientific">Paraglaciecola polaris LMG 21857</name>
    <dbReference type="NCBI Taxonomy" id="1129793"/>
    <lineage>
        <taxon>Bacteria</taxon>
        <taxon>Pseudomonadati</taxon>
        <taxon>Pseudomonadota</taxon>
        <taxon>Gammaproteobacteria</taxon>
        <taxon>Alteromonadales</taxon>
        <taxon>Alteromonadaceae</taxon>
        <taxon>Paraglaciecola</taxon>
    </lineage>
</organism>
<dbReference type="GO" id="GO:0019556">
    <property type="term" value="P:L-histidine catabolic process to glutamate and formamide"/>
    <property type="evidence" value="ECO:0007669"/>
    <property type="project" value="UniProtKB-UniRule"/>
</dbReference>
<feature type="binding site" evidence="5 7">
    <location>
        <position position="118"/>
    </location>
    <ligand>
        <name>Mn(2+)</name>
        <dbReference type="ChEBI" id="CHEBI:29035"/>
        <label>1</label>
    </ligand>
</feature>
<dbReference type="OrthoDB" id="9789727at2"/>
<name>K6ZQM7_9ALTE</name>
<keyword evidence="3 5" id="KW-0369">Histidine metabolism</keyword>
<evidence type="ECO:0000256" key="1">
    <source>
        <dbReference type="ARBA" id="ARBA00022723"/>
    </source>
</evidence>
<feature type="binding site" evidence="5">
    <location>
        <position position="155"/>
    </location>
    <ligand>
        <name>Mn(2+)</name>
        <dbReference type="ChEBI" id="CHEBI:29035"/>
        <label>2</label>
    </ligand>
</feature>
<comment type="cofactor">
    <cofactor evidence="5 7">
        <name>Mn(2+)</name>
        <dbReference type="ChEBI" id="CHEBI:29035"/>
    </cofactor>
    <text evidence="5 7">Binds 2 manganese ions per subunit.</text>
</comment>
<dbReference type="PANTHER" id="PTHR11358:SF35">
    <property type="entry name" value="FORMIMIDOYLGLUTAMASE"/>
    <property type="match status" value="1"/>
</dbReference>
<dbReference type="EC" id="3.5.3.8" evidence="5 6"/>
<dbReference type="RefSeq" id="WP_007104375.1">
    <property type="nucleotide sequence ID" value="NZ_BAER01000042.1"/>
</dbReference>
<dbReference type="PIRSF" id="PIRSF036979">
    <property type="entry name" value="Arginase"/>
    <property type="match status" value="1"/>
</dbReference>
<evidence type="ECO:0000256" key="2">
    <source>
        <dbReference type="ARBA" id="ARBA00022801"/>
    </source>
</evidence>
<dbReference type="STRING" id="1129793.GPLA_1673"/>
<evidence type="ECO:0000313" key="9">
    <source>
        <dbReference type="EMBL" id="GAC32587.1"/>
    </source>
</evidence>
<dbReference type="InterPro" id="IPR005923">
    <property type="entry name" value="HutG"/>
</dbReference>
<comment type="pathway">
    <text evidence="5">Amino-acid degradation; L-histidine degradation into L-glutamate; L-glutamate from N-formimidoyl-L-glutamate (hydrolase route): step 1/1.</text>
</comment>
<evidence type="ECO:0000256" key="3">
    <source>
        <dbReference type="ARBA" id="ARBA00022808"/>
    </source>
</evidence>
<dbReference type="GO" id="GO:0033389">
    <property type="term" value="P:putrescine biosynthetic process from arginine, via agmatine"/>
    <property type="evidence" value="ECO:0007669"/>
    <property type="project" value="TreeGrafter"/>
</dbReference>
<gene>
    <name evidence="5 9" type="primary">hutG</name>
    <name evidence="9" type="ORF">GPLA_1673</name>
</gene>
<evidence type="ECO:0000313" key="10">
    <source>
        <dbReference type="Proteomes" id="UP000006322"/>
    </source>
</evidence>
<feature type="binding site" evidence="5 7">
    <location>
        <position position="157"/>
    </location>
    <ligand>
        <name>Mn(2+)</name>
        <dbReference type="ChEBI" id="CHEBI:29035"/>
        <label>1</label>
    </ligand>
</feature>
<comment type="function">
    <text evidence="5">Catalyzes the conversion of N-formimidoyl-L-glutamate to L-glutamate and formamide.</text>
</comment>
<dbReference type="GO" id="GO:0030145">
    <property type="term" value="F:manganese ion binding"/>
    <property type="evidence" value="ECO:0007669"/>
    <property type="project" value="UniProtKB-UniRule"/>
</dbReference>
<feature type="binding site" evidence="5 7">
    <location>
        <position position="242"/>
    </location>
    <ligand>
        <name>Mn(2+)</name>
        <dbReference type="ChEBI" id="CHEBI:29035"/>
        <label>1</label>
    </ligand>
</feature>
<evidence type="ECO:0000256" key="5">
    <source>
        <dbReference type="HAMAP-Rule" id="MF_00737"/>
    </source>
</evidence>
<feature type="binding site" evidence="5">
    <location>
        <position position="242"/>
    </location>
    <ligand>
        <name>Mn(2+)</name>
        <dbReference type="ChEBI" id="CHEBI:29035"/>
        <label>2</label>
    </ligand>
</feature>
<keyword evidence="10" id="KW-1185">Reference proteome</keyword>
<feature type="binding site" evidence="5">
    <location>
        <position position="244"/>
    </location>
    <ligand>
        <name>Mn(2+)</name>
        <dbReference type="ChEBI" id="CHEBI:29035"/>
        <label>2</label>
    </ligand>
</feature>
<protein>
    <recommendedName>
        <fullName evidence="5 6">Formimidoylglutamase</fullName>
        <ecNumber evidence="5 6">3.5.3.8</ecNumber>
    </recommendedName>
    <alternativeName>
        <fullName evidence="5">Formiminoglutamase</fullName>
    </alternativeName>
    <alternativeName>
        <fullName evidence="5">Formiminoglutamate hydrolase</fullName>
    </alternativeName>
</protein>
<keyword evidence="4 5" id="KW-0464">Manganese</keyword>
<evidence type="ECO:0000256" key="8">
    <source>
        <dbReference type="PROSITE-ProRule" id="PRU00742"/>
    </source>
</evidence>
<evidence type="ECO:0000256" key="4">
    <source>
        <dbReference type="ARBA" id="ARBA00023211"/>
    </source>
</evidence>
<dbReference type="Proteomes" id="UP000006322">
    <property type="component" value="Unassembled WGS sequence"/>
</dbReference>
<dbReference type="Gene3D" id="3.40.800.10">
    <property type="entry name" value="Ureohydrolase domain"/>
    <property type="match status" value="1"/>
</dbReference>
<dbReference type="HAMAP" id="MF_00737">
    <property type="entry name" value="Formimidoylglutam"/>
    <property type="match status" value="1"/>
</dbReference>
<evidence type="ECO:0000256" key="7">
    <source>
        <dbReference type="PIRSR" id="PIRSR036979-1"/>
    </source>
</evidence>